<accession>A6W6W0</accession>
<protein>
    <recommendedName>
        <fullName evidence="3">BioF2-like acetyltransferase domain-containing protein</fullName>
    </recommendedName>
</protein>
<dbReference type="EMBL" id="CP000750">
    <property type="protein sequence ID" value="ABS02549.1"/>
    <property type="molecule type" value="Genomic_DNA"/>
</dbReference>
<dbReference type="SUPFAM" id="SSF55729">
    <property type="entry name" value="Acyl-CoA N-acyltransferases (Nat)"/>
    <property type="match status" value="1"/>
</dbReference>
<dbReference type="STRING" id="266940.Krad_1061"/>
<dbReference type="InterPro" id="IPR016181">
    <property type="entry name" value="Acyl_CoA_acyltransferase"/>
</dbReference>
<evidence type="ECO:0008006" key="3">
    <source>
        <dbReference type="Google" id="ProtNLM"/>
    </source>
</evidence>
<evidence type="ECO:0000313" key="1">
    <source>
        <dbReference type="EMBL" id="ABS02549.1"/>
    </source>
</evidence>
<organism evidence="1 2">
    <name type="scientific">Kineococcus radiotolerans (strain ATCC BAA-149 / DSM 14245 / SRS30216)</name>
    <dbReference type="NCBI Taxonomy" id="266940"/>
    <lineage>
        <taxon>Bacteria</taxon>
        <taxon>Bacillati</taxon>
        <taxon>Actinomycetota</taxon>
        <taxon>Actinomycetes</taxon>
        <taxon>Kineosporiales</taxon>
        <taxon>Kineosporiaceae</taxon>
        <taxon>Kineococcus</taxon>
    </lineage>
</organism>
<evidence type="ECO:0000313" key="2">
    <source>
        <dbReference type="Proteomes" id="UP000001116"/>
    </source>
</evidence>
<reference evidence="2" key="1">
    <citation type="journal article" date="2008" name="PLoS ONE">
        <title>Survival in nuclear waste, extreme resistance, and potential applications gleaned from the genome sequence of Kineococcus radiotolerans SRS30216.</title>
        <authorList>
            <person name="Bagwell C.E."/>
            <person name="Bhat S."/>
            <person name="Hawkins G.M."/>
            <person name="Smith B.W."/>
            <person name="Biswas T."/>
            <person name="Hoover T.R."/>
            <person name="Saunders E."/>
            <person name="Han C.S."/>
            <person name="Tsodikov O.V."/>
            <person name="Shimkets L.J."/>
        </authorList>
    </citation>
    <scope>NUCLEOTIDE SEQUENCE [LARGE SCALE GENOMIC DNA]</scope>
    <source>
        <strain evidence="2">ATCC BAA-149 / DSM 14245 / SRS30216</strain>
    </source>
</reference>
<dbReference type="KEGG" id="kra:Krad_1061"/>
<dbReference type="Proteomes" id="UP000001116">
    <property type="component" value="Chromosome"/>
</dbReference>
<sequence length="302" mass="33854">MRTIRVRAVGEWGGRLLREVESATTEAALSTFYHQRRASGHNAFRYSTRHPVRVLCAAVAVARLPLLRWRAGGGVESKVIEEALKVPLFRVLRSSWIGMSVLAVPGTQSDYLSGARKQTLRRKIRAAQRDGVTYRRIEDPVERRELLALADRVEMEHSDPNYRNSRPQNAGILGHRFWLGGFGPSGEPLLLAVLPIANGAAYLRYFRTLGHGNTFSNARYMLSAAMVEELRKEGVSFVFDGTPPSYLPNGLRDFQRMVGFRAMRVRLVRRSARPASGAVRQVPRAGAFAVSRQEQQEGELIQ</sequence>
<proteinExistence type="predicted"/>
<keyword evidence="2" id="KW-1185">Reference proteome</keyword>
<dbReference type="AlphaFoldDB" id="A6W6W0"/>
<dbReference type="eggNOG" id="ENOG5032W0B">
    <property type="taxonomic scope" value="Bacteria"/>
</dbReference>
<name>A6W6W0_KINRD</name>
<dbReference type="HOGENOM" id="CLU_920642_0_0_11"/>
<gene>
    <name evidence="1" type="ordered locus">Krad_1061</name>
</gene>